<organism evidence="1 2">
    <name type="scientific">Psylliodes chrysocephalus</name>
    <dbReference type="NCBI Taxonomy" id="3402493"/>
    <lineage>
        <taxon>Eukaryota</taxon>
        <taxon>Metazoa</taxon>
        <taxon>Ecdysozoa</taxon>
        <taxon>Arthropoda</taxon>
        <taxon>Hexapoda</taxon>
        <taxon>Insecta</taxon>
        <taxon>Pterygota</taxon>
        <taxon>Neoptera</taxon>
        <taxon>Endopterygota</taxon>
        <taxon>Coleoptera</taxon>
        <taxon>Polyphaga</taxon>
        <taxon>Cucujiformia</taxon>
        <taxon>Chrysomeloidea</taxon>
        <taxon>Chrysomelidae</taxon>
        <taxon>Galerucinae</taxon>
        <taxon>Alticini</taxon>
        <taxon>Psylliodes</taxon>
    </lineage>
</organism>
<dbReference type="Proteomes" id="UP001153636">
    <property type="component" value="Chromosome 6"/>
</dbReference>
<evidence type="ECO:0000313" key="2">
    <source>
        <dbReference type="Proteomes" id="UP001153636"/>
    </source>
</evidence>
<dbReference type="OrthoDB" id="207378at2759"/>
<evidence type="ECO:0000313" key="1">
    <source>
        <dbReference type="EMBL" id="CAH1112273.1"/>
    </source>
</evidence>
<protein>
    <submittedName>
        <fullName evidence="1">Uncharacterized protein</fullName>
    </submittedName>
</protein>
<name>A0A9P0CZU1_9CUCU</name>
<dbReference type="AlphaFoldDB" id="A0A9P0CZU1"/>
<reference evidence="1" key="1">
    <citation type="submission" date="2022-01" db="EMBL/GenBank/DDBJ databases">
        <authorList>
            <person name="King R."/>
        </authorList>
    </citation>
    <scope>NUCLEOTIDE SEQUENCE</scope>
</reference>
<gene>
    <name evidence="1" type="ORF">PSYICH_LOCUS12003</name>
</gene>
<dbReference type="EMBL" id="OV651818">
    <property type="protein sequence ID" value="CAH1112273.1"/>
    <property type="molecule type" value="Genomic_DNA"/>
</dbReference>
<sequence length="144" mass="17049">MYFLSIHQGSIKEIIITFPLRGHSFLPADRVFWRLEKLLRKKTTMVIKEEYYEPFKKVGAVKQLGTDWTLKDTKSISTDLKNIENIGNKKRICLKRITTKTRKTNITVKANENFRFEHEYEKYISLLRRGRQCGSDSFALDWVT</sequence>
<accession>A0A9P0CZU1</accession>
<proteinExistence type="predicted"/>
<keyword evidence="2" id="KW-1185">Reference proteome</keyword>